<name>D3Q2I4_STANL</name>
<gene>
    <name evidence="4" type="ordered locus">Snas_4268</name>
</gene>
<evidence type="ECO:0000313" key="4">
    <source>
        <dbReference type="EMBL" id="ADD43917.1"/>
    </source>
</evidence>
<dbReference type="InterPro" id="IPR016181">
    <property type="entry name" value="Acyl_CoA_acyltransferase"/>
</dbReference>
<organism evidence="4 5">
    <name type="scientific">Stackebrandtia nassauensis (strain DSM 44728 / CIP 108903 / NRRL B-16338 / NBRC 102104 / LLR-40K-21)</name>
    <dbReference type="NCBI Taxonomy" id="446470"/>
    <lineage>
        <taxon>Bacteria</taxon>
        <taxon>Bacillati</taxon>
        <taxon>Actinomycetota</taxon>
        <taxon>Actinomycetes</taxon>
        <taxon>Glycomycetales</taxon>
        <taxon>Glycomycetaceae</taxon>
        <taxon>Stackebrandtia</taxon>
    </lineage>
</organism>
<dbReference type="InterPro" id="IPR050832">
    <property type="entry name" value="Bact_Acetyltransf"/>
</dbReference>
<sequence length="151" mass="16394">MTDLSIEACGTDTALADWRHVHNTVIPAHILSADEVRERAGRHRLAVAYRDGDLVGCSTVRPPTAEDPNAATVIARVLPEHRRQGLGSQIYAHALATARQLGAEVIDTVVLASNQDGLEFALAHGFAETERYELPGETVPWIDLRLVSPGR</sequence>
<dbReference type="PROSITE" id="PS51186">
    <property type="entry name" value="GNAT"/>
    <property type="match status" value="1"/>
</dbReference>
<dbReference type="OrthoDB" id="3376052at2"/>
<dbReference type="Gene3D" id="3.40.630.30">
    <property type="match status" value="1"/>
</dbReference>
<dbReference type="EMBL" id="CP001778">
    <property type="protein sequence ID" value="ADD43917.1"/>
    <property type="molecule type" value="Genomic_DNA"/>
</dbReference>
<dbReference type="AlphaFoldDB" id="D3Q2I4"/>
<reference evidence="4 5" key="1">
    <citation type="journal article" date="2009" name="Stand. Genomic Sci.">
        <title>Complete genome sequence of Stackebrandtia nassauensis type strain (LLR-40K-21).</title>
        <authorList>
            <person name="Munk C."/>
            <person name="Lapidus A."/>
            <person name="Copeland A."/>
            <person name="Jando M."/>
            <person name="Mayilraj S."/>
            <person name="Glavina Del Rio T."/>
            <person name="Nolan M."/>
            <person name="Chen F."/>
            <person name="Lucas S."/>
            <person name="Tice H."/>
            <person name="Cheng J.F."/>
            <person name="Han C."/>
            <person name="Detter J.C."/>
            <person name="Bruce D."/>
            <person name="Goodwin L."/>
            <person name="Chain P."/>
            <person name="Pitluck S."/>
            <person name="Goker M."/>
            <person name="Ovchinikova G."/>
            <person name="Pati A."/>
            <person name="Ivanova N."/>
            <person name="Mavromatis K."/>
            <person name="Chen A."/>
            <person name="Palaniappan K."/>
            <person name="Land M."/>
            <person name="Hauser L."/>
            <person name="Chang Y.J."/>
            <person name="Jeffries C.D."/>
            <person name="Bristow J."/>
            <person name="Eisen J.A."/>
            <person name="Markowitz V."/>
            <person name="Hugenholtz P."/>
            <person name="Kyrpides N.C."/>
            <person name="Klenk H.P."/>
        </authorList>
    </citation>
    <scope>NUCLEOTIDE SEQUENCE [LARGE SCALE GENOMIC DNA]</scope>
    <source>
        <strain evidence="5">DSM 44728 / CIP 108903 / NRRL B-16338 / NBRC 102104 / LLR-40K-21</strain>
    </source>
</reference>
<evidence type="ECO:0000256" key="1">
    <source>
        <dbReference type="ARBA" id="ARBA00022679"/>
    </source>
</evidence>
<keyword evidence="1 4" id="KW-0808">Transferase</keyword>
<accession>D3Q2I4</accession>
<dbReference type="STRING" id="446470.Snas_4268"/>
<dbReference type="KEGG" id="sna:Snas_4268"/>
<proteinExistence type="predicted"/>
<dbReference type="CDD" id="cd04301">
    <property type="entry name" value="NAT_SF"/>
    <property type="match status" value="1"/>
</dbReference>
<dbReference type="SUPFAM" id="SSF55729">
    <property type="entry name" value="Acyl-CoA N-acyltransferases (Nat)"/>
    <property type="match status" value="1"/>
</dbReference>
<dbReference type="eggNOG" id="COG0456">
    <property type="taxonomic scope" value="Bacteria"/>
</dbReference>
<dbReference type="InterPro" id="IPR000182">
    <property type="entry name" value="GNAT_dom"/>
</dbReference>
<dbReference type="Pfam" id="PF00583">
    <property type="entry name" value="Acetyltransf_1"/>
    <property type="match status" value="1"/>
</dbReference>
<dbReference type="Proteomes" id="UP000000844">
    <property type="component" value="Chromosome"/>
</dbReference>
<dbReference type="GO" id="GO:0016747">
    <property type="term" value="F:acyltransferase activity, transferring groups other than amino-acyl groups"/>
    <property type="evidence" value="ECO:0007669"/>
    <property type="project" value="InterPro"/>
</dbReference>
<keyword evidence="5" id="KW-1185">Reference proteome</keyword>
<evidence type="ECO:0000259" key="3">
    <source>
        <dbReference type="PROSITE" id="PS51186"/>
    </source>
</evidence>
<keyword evidence="2" id="KW-0012">Acyltransferase</keyword>
<dbReference type="RefSeq" id="WP_013019488.1">
    <property type="nucleotide sequence ID" value="NC_013947.1"/>
</dbReference>
<dbReference type="HOGENOM" id="CLU_119084_0_0_11"/>
<dbReference type="PANTHER" id="PTHR43877">
    <property type="entry name" value="AMINOALKYLPHOSPHONATE N-ACETYLTRANSFERASE-RELATED-RELATED"/>
    <property type="match status" value="1"/>
</dbReference>
<evidence type="ECO:0000256" key="2">
    <source>
        <dbReference type="ARBA" id="ARBA00023315"/>
    </source>
</evidence>
<protein>
    <submittedName>
        <fullName evidence="4">GCN5-related N-acetyltransferase</fullName>
    </submittedName>
</protein>
<feature type="domain" description="N-acetyltransferase" evidence="3">
    <location>
        <begin position="4"/>
        <end position="151"/>
    </location>
</feature>
<evidence type="ECO:0000313" key="5">
    <source>
        <dbReference type="Proteomes" id="UP000000844"/>
    </source>
</evidence>